<proteinExistence type="predicted"/>
<name>A0A9Q9MSG3_9XANT</name>
<dbReference type="Gene3D" id="2.60.120.10">
    <property type="entry name" value="Jelly Rolls"/>
    <property type="match status" value="1"/>
</dbReference>
<organism evidence="3 4">
    <name type="scientific">Xanthomonas prunicola</name>
    <dbReference type="NCBI Taxonomy" id="2053930"/>
    <lineage>
        <taxon>Bacteria</taxon>
        <taxon>Pseudomonadati</taxon>
        <taxon>Pseudomonadota</taxon>
        <taxon>Gammaproteobacteria</taxon>
        <taxon>Lysobacterales</taxon>
        <taxon>Lysobacteraceae</taxon>
        <taxon>Xanthomonas</taxon>
    </lineage>
</organism>
<feature type="domain" description="Cupin type-2" evidence="2">
    <location>
        <begin position="26"/>
        <end position="92"/>
    </location>
</feature>
<keyword evidence="1" id="KW-0479">Metal-binding</keyword>
<dbReference type="PANTHER" id="PTHR35848:SF6">
    <property type="entry name" value="CUPIN TYPE-2 DOMAIN-CONTAINING PROTEIN"/>
    <property type="match status" value="1"/>
</dbReference>
<dbReference type="InterPro" id="IPR051610">
    <property type="entry name" value="GPI/OXD"/>
</dbReference>
<dbReference type="InterPro" id="IPR011051">
    <property type="entry name" value="RmlC_Cupin_sf"/>
</dbReference>
<dbReference type="GeneID" id="75150725"/>
<dbReference type="SUPFAM" id="SSF51182">
    <property type="entry name" value="RmlC-like cupins"/>
    <property type="match status" value="1"/>
</dbReference>
<protein>
    <submittedName>
        <fullName evidence="3">Cupin domain-containing protein</fullName>
    </submittedName>
</protein>
<dbReference type="Pfam" id="PF07883">
    <property type="entry name" value="Cupin_2"/>
    <property type="match status" value="1"/>
</dbReference>
<dbReference type="AlphaFoldDB" id="A0A9Q9MSG3"/>
<dbReference type="PANTHER" id="PTHR35848">
    <property type="entry name" value="OXALATE-BINDING PROTEIN"/>
    <property type="match status" value="1"/>
</dbReference>
<evidence type="ECO:0000313" key="3">
    <source>
        <dbReference type="EMBL" id="UXA66418.1"/>
    </source>
</evidence>
<gene>
    <name evidence="3" type="ORF">M0D43_05190</name>
</gene>
<sequence>MQSAQLPLTEAFKALFSVRQVQAAEMVIAPGKGEGGPDNRHRGADQWLYVVDGTGGALVEGQTHALQAGSLIAIERGETHEIRNTGHTPLKTVRFYHPPAYAVQGKPRPAGEA</sequence>
<evidence type="ECO:0000313" key="4">
    <source>
        <dbReference type="Proteomes" id="UP001058381"/>
    </source>
</evidence>
<accession>A0A9Q9MSG3</accession>
<dbReference type="RefSeq" id="WP_252163809.1">
    <property type="nucleotide sequence ID" value="NZ_CP094827.1"/>
</dbReference>
<reference evidence="3" key="1">
    <citation type="submission" date="2022-04" db="EMBL/GenBank/DDBJ databases">
        <title>Xanthomonas prunicola pv. tritici, a pathogen causing a previously unreported foliar disease of wheat.</title>
        <authorList>
            <person name="Clavijo F."/>
            <person name="Curland R.D."/>
            <person name="Dill-Macky R."/>
            <person name="Pereyra S."/>
            <person name="Roman-Reyna V."/>
            <person name="Siri M.I."/>
        </authorList>
    </citation>
    <scope>NUCLEOTIDE SEQUENCE</scope>
    <source>
        <strain evidence="3">CIX249</strain>
    </source>
</reference>
<dbReference type="Proteomes" id="UP001058381">
    <property type="component" value="Chromosome"/>
</dbReference>
<evidence type="ECO:0000256" key="1">
    <source>
        <dbReference type="ARBA" id="ARBA00022723"/>
    </source>
</evidence>
<dbReference type="InterPro" id="IPR013096">
    <property type="entry name" value="Cupin_2"/>
</dbReference>
<dbReference type="InterPro" id="IPR014710">
    <property type="entry name" value="RmlC-like_jellyroll"/>
</dbReference>
<evidence type="ECO:0000259" key="2">
    <source>
        <dbReference type="Pfam" id="PF07883"/>
    </source>
</evidence>
<dbReference type="EMBL" id="CP096142">
    <property type="protein sequence ID" value="UXA66418.1"/>
    <property type="molecule type" value="Genomic_DNA"/>
</dbReference>
<dbReference type="GO" id="GO:0046872">
    <property type="term" value="F:metal ion binding"/>
    <property type="evidence" value="ECO:0007669"/>
    <property type="project" value="UniProtKB-KW"/>
</dbReference>